<dbReference type="EMBL" id="FNTH01000001">
    <property type="protein sequence ID" value="SED02251.1"/>
    <property type="molecule type" value="Genomic_DNA"/>
</dbReference>
<name>A0A1H4XBR8_9BRAD</name>
<dbReference type="InterPro" id="IPR045337">
    <property type="entry name" value="MmgE_PrpD_C"/>
</dbReference>
<feature type="domain" description="MmgE/PrpD C-terminal" evidence="3">
    <location>
        <begin position="270"/>
        <end position="443"/>
    </location>
</feature>
<dbReference type="GO" id="GO:0016829">
    <property type="term" value="F:lyase activity"/>
    <property type="evidence" value="ECO:0007669"/>
    <property type="project" value="InterPro"/>
</dbReference>
<evidence type="ECO:0000313" key="4">
    <source>
        <dbReference type="EMBL" id="SED02251.1"/>
    </source>
</evidence>
<evidence type="ECO:0000259" key="3">
    <source>
        <dbReference type="Pfam" id="PF19305"/>
    </source>
</evidence>
<accession>A0A1H4XBR8</accession>
<dbReference type="PANTHER" id="PTHR16943:SF8">
    <property type="entry name" value="2-METHYLCITRATE DEHYDRATASE"/>
    <property type="match status" value="1"/>
</dbReference>
<dbReference type="SUPFAM" id="SSF103378">
    <property type="entry name" value="2-methylcitrate dehydratase PrpD"/>
    <property type="match status" value="1"/>
</dbReference>
<feature type="domain" description="MmgE/PrpD N-terminal" evidence="2">
    <location>
        <begin position="14"/>
        <end position="251"/>
    </location>
</feature>
<proteinExistence type="inferred from homology"/>
<evidence type="ECO:0000313" key="5">
    <source>
        <dbReference type="Proteomes" id="UP000198992"/>
    </source>
</evidence>
<evidence type="ECO:0000259" key="2">
    <source>
        <dbReference type="Pfam" id="PF03972"/>
    </source>
</evidence>
<dbReference type="InterPro" id="IPR042188">
    <property type="entry name" value="MmgE/PrpD_sf_2"/>
</dbReference>
<dbReference type="InterPro" id="IPR005656">
    <property type="entry name" value="MmgE_PrpD"/>
</dbReference>
<protein>
    <submittedName>
        <fullName evidence="4">2-methylcitrate dehydratase</fullName>
    </submittedName>
</protein>
<dbReference type="AlphaFoldDB" id="A0A1H4XBR8"/>
<dbReference type="RefSeq" id="WP_210189178.1">
    <property type="nucleotide sequence ID" value="NZ_FNTH01000001.1"/>
</dbReference>
<dbReference type="Pfam" id="PF03972">
    <property type="entry name" value="MmgE_PrpD_N"/>
    <property type="match status" value="1"/>
</dbReference>
<reference evidence="4 5" key="1">
    <citation type="submission" date="2016-10" db="EMBL/GenBank/DDBJ databases">
        <authorList>
            <person name="de Groot N.N."/>
        </authorList>
    </citation>
    <scope>NUCLEOTIDE SEQUENCE [LARGE SCALE GENOMIC DNA]</scope>
    <source>
        <strain evidence="4 5">MT12</strain>
    </source>
</reference>
<gene>
    <name evidence="4" type="ORF">SAMN05444164_3437</name>
</gene>
<evidence type="ECO:0000256" key="1">
    <source>
        <dbReference type="ARBA" id="ARBA00006174"/>
    </source>
</evidence>
<dbReference type="Proteomes" id="UP000198992">
    <property type="component" value="Unassembled WGS sequence"/>
</dbReference>
<dbReference type="InterPro" id="IPR045336">
    <property type="entry name" value="MmgE_PrpD_N"/>
</dbReference>
<dbReference type="Pfam" id="PF19305">
    <property type="entry name" value="MmgE_PrpD_C"/>
    <property type="match status" value="1"/>
</dbReference>
<organism evidence="4 5">
    <name type="scientific">Bradyrhizobium erythrophlei</name>
    <dbReference type="NCBI Taxonomy" id="1437360"/>
    <lineage>
        <taxon>Bacteria</taxon>
        <taxon>Pseudomonadati</taxon>
        <taxon>Pseudomonadota</taxon>
        <taxon>Alphaproteobacteria</taxon>
        <taxon>Hyphomicrobiales</taxon>
        <taxon>Nitrobacteraceae</taxon>
        <taxon>Bradyrhizobium</taxon>
    </lineage>
</organism>
<dbReference type="InterPro" id="IPR042183">
    <property type="entry name" value="MmgE/PrpD_sf_1"/>
</dbReference>
<sequence length="474" mass="51081">MLMKNTTSVPTVNAIAGFADRAVPASLKPDARKLYKRNILDSLGCAISALPGAPFEALREQFREYRSGGLCTLIGGGRTAPDQAALYNSGLVRYVDLLDSYMSPGGLCHPSDNFGAILAAAEHAKASGEDFMLALAVAYEIQCRFTAVVPVMAKGFNHAIQLAISAAAGAGKLFGLNAEQIAHAISIATVDNISLTCVHVEPVSQWKGFSPGMTGMRAVYSASLAKRGFTGPSGLFEGPNGLLRMFDQKIDVDWSDDSLEIIKLTIMKKFCSLIHGQPVLEAVLKLKRDNNLVASDIEAVRCDIFQSGFDIAGGGAFGSKDRPQTKEQADYNLKYLIAAALLDDGVGPAQLEQARVQADDAQALLSKVTIVPDDAFTARYPHELNTRIAIKTKGGRTFDREQLGYEGGLSNPLSWERTVEKFNWLSEPFADEALRNSIIKAVEKIDERPISDLMDLLGKVNPKAVHPALHSGIQ</sequence>
<dbReference type="PANTHER" id="PTHR16943">
    <property type="entry name" value="2-METHYLCITRATE DEHYDRATASE-RELATED"/>
    <property type="match status" value="1"/>
</dbReference>
<dbReference type="Gene3D" id="3.30.1330.120">
    <property type="entry name" value="2-methylcitrate dehydratase PrpD"/>
    <property type="match status" value="1"/>
</dbReference>
<dbReference type="Gene3D" id="1.10.4100.10">
    <property type="entry name" value="2-methylcitrate dehydratase PrpD"/>
    <property type="match status" value="1"/>
</dbReference>
<dbReference type="InterPro" id="IPR036148">
    <property type="entry name" value="MmgE/PrpD_sf"/>
</dbReference>
<comment type="similarity">
    <text evidence="1">Belongs to the PrpD family.</text>
</comment>